<evidence type="ECO:0000313" key="2">
    <source>
        <dbReference type="Proteomes" id="UP000192578"/>
    </source>
</evidence>
<organism evidence="1 2">
    <name type="scientific">Hypsibius exemplaris</name>
    <name type="common">Freshwater tardigrade</name>
    <dbReference type="NCBI Taxonomy" id="2072580"/>
    <lineage>
        <taxon>Eukaryota</taxon>
        <taxon>Metazoa</taxon>
        <taxon>Ecdysozoa</taxon>
        <taxon>Tardigrada</taxon>
        <taxon>Eutardigrada</taxon>
        <taxon>Parachela</taxon>
        <taxon>Hypsibioidea</taxon>
        <taxon>Hypsibiidae</taxon>
        <taxon>Hypsibius</taxon>
    </lineage>
</organism>
<evidence type="ECO:0000313" key="1">
    <source>
        <dbReference type="EMBL" id="OQV16998.1"/>
    </source>
</evidence>
<gene>
    <name evidence="1" type="ORF">BV898_08863</name>
</gene>
<dbReference type="AlphaFoldDB" id="A0A1W0WP66"/>
<name>A0A1W0WP66_HYPEX</name>
<comment type="caution">
    <text evidence="1">The sequence shown here is derived from an EMBL/GenBank/DDBJ whole genome shotgun (WGS) entry which is preliminary data.</text>
</comment>
<dbReference type="Proteomes" id="UP000192578">
    <property type="component" value="Unassembled WGS sequence"/>
</dbReference>
<keyword evidence="2" id="KW-1185">Reference proteome</keyword>
<reference evidence="2" key="1">
    <citation type="submission" date="2017-01" db="EMBL/GenBank/DDBJ databases">
        <title>Comparative genomics of anhydrobiosis in the tardigrade Hypsibius dujardini.</title>
        <authorList>
            <person name="Yoshida Y."/>
            <person name="Koutsovoulos G."/>
            <person name="Laetsch D."/>
            <person name="Stevens L."/>
            <person name="Kumar S."/>
            <person name="Horikawa D."/>
            <person name="Ishino K."/>
            <person name="Komine S."/>
            <person name="Tomita M."/>
            <person name="Blaxter M."/>
            <person name="Arakawa K."/>
        </authorList>
    </citation>
    <scope>NUCLEOTIDE SEQUENCE [LARGE SCALE GENOMIC DNA]</scope>
    <source>
        <strain evidence="2">Z151</strain>
    </source>
</reference>
<accession>A0A1W0WP66</accession>
<proteinExistence type="predicted"/>
<protein>
    <submittedName>
        <fullName evidence="1">Uncharacterized protein</fullName>
    </submittedName>
</protein>
<sequence length="178" mass="19394">MSATNNDSAGSSRDDTIINSVQLLSGNTSKISAKNVNGSTGTHARRNWNWKLVYHFIAIFGCLTTLSRRRRAPLEPSFSLQPANADAADHHFVPLGSEISSLAGADSVGFILATSFRASRLWFLFAIPDRPVLRRSNFLLLASAIPAVNSPALTPLNVPSGYLKPFWFYIPAVILISH</sequence>
<dbReference type="EMBL" id="MTYJ01000067">
    <property type="protein sequence ID" value="OQV16998.1"/>
    <property type="molecule type" value="Genomic_DNA"/>
</dbReference>